<dbReference type="Proteomes" id="UP000494106">
    <property type="component" value="Unassembled WGS sequence"/>
</dbReference>
<keyword evidence="3 7" id="KW-0378">Hydrolase</keyword>
<dbReference type="OrthoDB" id="419508at2759"/>
<dbReference type="EMBL" id="CADEBC010000858">
    <property type="protein sequence ID" value="CAB3261345.1"/>
    <property type="molecule type" value="Genomic_DNA"/>
</dbReference>
<keyword evidence="8" id="KW-0812">Transmembrane</keyword>
<keyword evidence="8" id="KW-0472">Membrane</keyword>
<evidence type="ECO:0000256" key="3">
    <source>
        <dbReference type="ARBA" id="ARBA00022801"/>
    </source>
</evidence>
<dbReference type="GO" id="GO:0004620">
    <property type="term" value="F:phospholipase activity"/>
    <property type="evidence" value="ECO:0007669"/>
    <property type="project" value="InterPro"/>
</dbReference>
<dbReference type="EC" id="3.1.1.-" evidence="7"/>
<dbReference type="GO" id="GO:0009395">
    <property type="term" value="P:phospholipid catabolic process"/>
    <property type="evidence" value="ECO:0007669"/>
    <property type="project" value="TreeGrafter"/>
</dbReference>
<keyword evidence="10" id="KW-1185">Reference proteome</keyword>
<sequence>MTKILKVVGASWLQTKISSYILGILGVLAILALFMGQIERIQEDGNYAATVFFSNKTGYRIEYWGQSNNLADIPRGVARAYFRMDMDTTGWSILEIETDPSYSDEYQAYAAGIVEGALTWSLIHEHQENTISAKCQPVERQCDEFRDALYKSVNKWKAFADEHAASDPFWHHVKLYYTQINGMWTGWKYGVERSSKPYDTDISNLYWLNFVNEAVEFQRKLNISLGEDSIEKLPNLGSAFLRVVDTMAKDGTPTKKLYLSHNAAGKYSSMTRLLKRYKLNYHKTAKSSELVYGTSVAFSGYPGSITSQDEFYIINGENHRMAVTGTALRNYNSKLWKDVSIMDQVPVGPRIVAANRLATNVTAWGHILASSNSGTASKQWLVVDFNRFDHLHTLVPRTEIKKPPHHEILFKSTVDKDVRHTVVFRHSNGHSKGLVALIEQVPGLTHAADLSDAFLEKGYWTTLGLPFFKDISEATNINKMEKQYGNIFSESESPRAMIFKEKFMNATSHDSILGLMRQNNLTEATGTDTPSQECSNDIDCIFREQGYWSVVGVRGDIVNIHKDAYGVIDTKVVSGVLNETTLEFIALSGPTYTEIQPNMTRIAMNKANVAPIYTQLLNNNSDVNALELRELIMQQREKAEEDKMELLNKNSIKPFNWTESLFQNVPHVGLPDKWAFEPFSPNWSW</sequence>
<keyword evidence="2" id="KW-0732">Signal</keyword>
<dbReference type="Gene3D" id="3.60.60.30">
    <property type="match status" value="1"/>
</dbReference>
<protein>
    <recommendedName>
        <fullName evidence="7">Phospholipase B-like</fullName>
        <ecNumber evidence="7">3.1.1.-</ecNumber>
    </recommendedName>
</protein>
<gene>
    <name evidence="9" type="ORF">APLA_LOCUS17802</name>
</gene>
<dbReference type="PANTHER" id="PTHR12370">
    <property type="entry name" value="PHOSPHOLIPASE B-RELATED"/>
    <property type="match status" value="1"/>
</dbReference>
<dbReference type="AlphaFoldDB" id="A0A8S1BQ24"/>
<feature type="transmembrane region" description="Helical" evidence="8">
    <location>
        <begin position="20"/>
        <end position="38"/>
    </location>
</feature>
<accession>A0A8S1BQ24</accession>
<dbReference type="GO" id="GO:0005576">
    <property type="term" value="C:extracellular region"/>
    <property type="evidence" value="ECO:0007669"/>
    <property type="project" value="TreeGrafter"/>
</dbReference>
<keyword evidence="4 7" id="KW-0442">Lipid degradation</keyword>
<name>A0A8S1BQ24_ARCPL</name>
<evidence type="ECO:0000313" key="9">
    <source>
        <dbReference type="EMBL" id="CAB3261345.1"/>
    </source>
</evidence>
<reference evidence="9 10" key="1">
    <citation type="submission" date="2020-04" db="EMBL/GenBank/DDBJ databases">
        <authorList>
            <person name="Wallbank WR R."/>
            <person name="Pardo Diaz C."/>
            <person name="Kozak K."/>
            <person name="Martin S."/>
            <person name="Jiggins C."/>
            <person name="Moest M."/>
            <person name="Warren A I."/>
            <person name="Byers J.R.P. K."/>
            <person name="Montejo-Kovacevich G."/>
            <person name="Yen C E."/>
        </authorList>
    </citation>
    <scope>NUCLEOTIDE SEQUENCE [LARGE SCALE GENOMIC DNA]</scope>
</reference>
<dbReference type="Pfam" id="PF04916">
    <property type="entry name" value="Phospholip_B"/>
    <property type="match status" value="1"/>
</dbReference>
<evidence type="ECO:0000313" key="10">
    <source>
        <dbReference type="Proteomes" id="UP000494106"/>
    </source>
</evidence>
<evidence type="ECO:0000256" key="6">
    <source>
        <dbReference type="ARBA" id="ARBA00023180"/>
    </source>
</evidence>
<evidence type="ECO:0000256" key="7">
    <source>
        <dbReference type="RuleBase" id="RU364138"/>
    </source>
</evidence>
<comment type="similarity">
    <text evidence="1 7">Belongs to the phospholipase B-like family.</text>
</comment>
<dbReference type="PANTHER" id="PTHR12370:SF3">
    <property type="entry name" value="PHOSPHOLIPASE B-LIKE 2-RELATED"/>
    <property type="match status" value="1"/>
</dbReference>
<keyword evidence="8" id="KW-1133">Transmembrane helix</keyword>
<evidence type="ECO:0000256" key="5">
    <source>
        <dbReference type="ARBA" id="ARBA00023098"/>
    </source>
</evidence>
<comment type="function">
    <text evidence="7">Putative phospholipase.</text>
</comment>
<dbReference type="InterPro" id="IPR007000">
    <property type="entry name" value="PLipase_B-like"/>
</dbReference>
<evidence type="ECO:0000256" key="8">
    <source>
        <dbReference type="SAM" id="Phobius"/>
    </source>
</evidence>
<proteinExistence type="inferred from homology"/>
<keyword evidence="6" id="KW-0325">Glycoprotein</keyword>
<organism evidence="9 10">
    <name type="scientific">Arctia plantaginis</name>
    <name type="common">Wood tiger moth</name>
    <name type="synonym">Phalaena plantaginis</name>
    <dbReference type="NCBI Taxonomy" id="874455"/>
    <lineage>
        <taxon>Eukaryota</taxon>
        <taxon>Metazoa</taxon>
        <taxon>Ecdysozoa</taxon>
        <taxon>Arthropoda</taxon>
        <taxon>Hexapoda</taxon>
        <taxon>Insecta</taxon>
        <taxon>Pterygota</taxon>
        <taxon>Neoptera</taxon>
        <taxon>Endopterygota</taxon>
        <taxon>Lepidoptera</taxon>
        <taxon>Glossata</taxon>
        <taxon>Ditrysia</taxon>
        <taxon>Noctuoidea</taxon>
        <taxon>Erebidae</taxon>
        <taxon>Arctiinae</taxon>
        <taxon>Arctia</taxon>
    </lineage>
</organism>
<evidence type="ECO:0000256" key="1">
    <source>
        <dbReference type="ARBA" id="ARBA00007835"/>
    </source>
</evidence>
<keyword evidence="5 7" id="KW-0443">Lipid metabolism</keyword>
<evidence type="ECO:0000256" key="4">
    <source>
        <dbReference type="ARBA" id="ARBA00022963"/>
    </source>
</evidence>
<comment type="caution">
    <text evidence="9">The sequence shown here is derived from an EMBL/GenBank/DDBJ whole genome shotgun (WGS) entry which is preliminary data.</text>
</comment>
<evidence type="ECO:0000256" key="2">
    <source>
        <dbReference type="ARBA" id="ARBA00022729"/>
    </source>
</evidence>